<evidence type="ECO:0000256" key="10">
    <source>
        <dbReference type="HAMAP-Rule" id="MF_00061"/>
    </source>
</evidence>
<dbReference type="NCBIfam" id="TIGR00154">
    <property type="entry name" value="ispE"/>
    <property type="match status" value="1"/>
</dbReference>
<evidence type="ECO:0000256" key="9">
    <source>
        <dbReference type="ARBA" id="ARBA00032554"/>
    </source>
</evidence>
<dbReference type="PIRSF" id="PIRSF010376">
    <property type="entry name" value="IspE"/>
    <property type="match status" value="1"/>
</dbReference>
<dbReference type="SUPFAM" id="SSF55060">
    <property type="entry name" value="GHMP Kinase, C-terminal domain"/>
    <property type="match status" value="1"/>
</dbReference>
<dbReference type="Gene3D" id="3.30.230.10">
    <property type="match status" value="1"/>
</dbReference>
<name>A0ABU7M0Z2_9PROT</name>
<dbReference type="Pfam" id="PF00288">
    <property type="entry name" value="GHMP_kinases_N"/>
    <property type="match status" value="1"/>
</dbReference>
<evidence type="ECO:0000313" key="13">
    <source>
        <dbReference type="EMBL" id="MEE2567476.1"/>
    </source>
</evidence>
<feature type="active site" evidence="10">
    <location>
        <position position="9"/>
    </location>
</feature>
<comment type="similarity">
    <text evidence="1 10">Belongs to the GHMP kinase family. IspE subfamily.</text>
</comment>
<dbReference type="InterPro" id="IPR020568">
    <property type="entry name" value="Ribosomal_Su5_D2-typ_SF"/>
</dbReference>
<feature type="binding site" evidence="10">
    <location>
        <begin position="96"/>
        <end position="106"/>
    </location>
    <ligand>
        <name>ATP</name>
        <dbReference type="ChEBI" id="CHEBI:30616"/>
    </ligand>
</feature>
<evidence type="ECO:0000259" key="11">
    <source>
        <dbReference type="Pfam" id="PF00288"/>
    </source>
</evidence>
<feature type="active site" evidence="10">
    <location>
        <position position="138"/>
    </location>
</feature>
<evidence type="ECO:0000256" key="3">
    <source>
        <dbReference type="ARBA" id="ARBA00017473"/>
    </source>
</evidence>
<evidence type="ECO:0000256" key="4">
    <source>
        <dbReference type="ARBA" id="ARBA00022679"/>
    </source>
</evidence>
<evidence type="ECO:0000256" key="2">
    <source>
        <dbReference type="ARBA" id="ARBA00012052"/>
    </source>
</evidence>
<keyword evidence="8 10" id="KW-0414">Isoprene biosynthesis</keyword>
<evidence type="ECO:0000256" key="7">
    <source>
        <dbReference type="ARBA" id="ARBA00022840"/>
    </source>
</evidence>
<evidence type="ECO:0000256" key="1">
    <source>
        <dbReference type="ARBA" id="ARBA00009684"/>
    </source>
</evidence>
<dbReference type="Pfam" id="PF08544">
    <property type="entry name" value="GHMP_kinases_C"/>
    <property type="match status" value="1"/>
</dbReference>
<dbReference type="PANTHER" id="PTHR43527">
    <property type="entry name" value="4-DIPHOSPHOCYTIDYL-2-C-METHYL-D-ERYTHRITOL KINASE, CHLOROPLASTIC"/>
    <property type="match status" value="1"/>
</dbReference>
<evidence type="ECO:0000256" key="8">
    <source>
        <dbReference type="ARBA" id="ARBA00023229"/>
    </source>
</evidence>
<evidence type="ECO:0000259" key="12">
    <source>
        <dbReference type="Pfam" id="PF08544"/>
    </source>
</evidence>
<dbReference type="InterPro" id="IPR013750">
    <property type="entry name" value="GHMP_kinase_C_dom"/>
</dbReference>
<evidence type="ECO:0000256" key="6">
    <source>
        <dbReference type="ARBA" id="ARBA00022777"/>
    </source>
</evidence>
<evidence type="ECO:0000313" key="14">
    <source>
        <dbReference type="Proteomes" id="UP001310692"/>
    </source>
</evidence>
<dbReference type="InterPro" id="IPR006204">
    <property type="entry name" value="GHMP_kinase_N_dom"/>
</dbReference>
<evidence type="ECO:0000256" key="5">
    <source>
        <dbReference type="ARBA" id="ARBA00022741"/>
    </source>
</evidence>
<dbReference type="SUPFAM" id="SSF54211">
    <property type="entry name" value="Ribosomal protein S5 domain 2-like"/>
    <property type="match status" value="1"/>
</dbReference>
<keyword evidence="4 10" id="KW-0808">Transferase</keyword>
<comment type="caution">
    <text evidence="13">The sequence shown here is derived from an EMBL/GenBank/DDBJ whole genome shotgun (WGS) entry which is preliminary data.</text>
</comment>
<organism evidence="13 14">
    <name type="scientific">Hyphobacterium marinum</name>
    <dbReference type="NCBI Taxonomy" id="3116574"/>
    <lineage>
        <taxon>Bacteria</taxon>
        <taxon>Pseudomonadati</taxon>
        <taxon>Pseudomonadota</taxon>
        <taxon>Alphaproteobacteria</taxon>
        <taxon>Maricaulales</taxon>
        <taxon>Maricaulaceae</taxon>
        <taxon>Hyphobacterium</taxon>
    </lineage>
</organism>
<keyword evidence="7 10" id="KW-0067">ATP-binding</keyword>
<reference evidence="13 14" key="1">
    <citation type="submission" date="2024-01" db="EMBL/GenBank/DDBJ databases">
        <title>Hyphobacterium bacterium isolated from marine sediment.</title>
        <authorList>
            <person name="Zhao S."/>
        </authorList>
    </citation>
    <scope>NUCLEOTIDE SEQUENCE [LARGE SCALE GENOMIC DNA]</scope>
    <source>
        <strain evidence="13 14">Y60-23</strain>
    </source>
</reference>
<dbReference type="PANTHER" id="PTHR43527:SF2">
    <property type="entry name" value="4-DIPHOSPHOCYTIDYL-2-C-METHYL-D-ERYTHRITOL KINASE, CHLOROPLASTIC"/>
    <property type="match status" value="1"/>
</dbReference>
<feature type="domain" description="GHMP kinase N-terminal" evidence="11">
    <location>
        <begin position="66"/>
        <end position="144"/>
    </location>
</feature>
<dbReference type="InterPro" id="IPR014721">
    <property type="entry name" value="Ribsml_uS5_D2-typ_fold_subgr"/>
</dbReference>
<feature type="domain" description="GHMP kinase C-terminal" evidence="12">
    <location>
        <begin position="215"/>
        <end position="276"/>
    </location>
</feature>
<keyword evidence="14" id="KW-1185">Reference proteome</keyword>
<proteinExistence type="inferred from homology"/>
<dbReference type="RefSeq" id="WP_330197038.1">
    <property type="nucleotide sequence ID" value="NZ_JAZDRO010000005.1"/>
</dbReference>
<dbReference type="InterPro" id="IPR004424">
    <property type="entry name" value="IspE"/>
</dbReference>
<accession>A0ABU7M0Z2</accession>
<dbReference type="Proteomes" id="UP001310692">
    <property type="component" value="Unassembled WGS sequence"/>
</dbReference>
<dbReference type="HAMAP" id="MF_00061">
    <property type="entry name" value="IspE"/>
    <property type="match status" value="1"/>
</dbReference>
<gene>
    <name evidence="10" type="primary">ispE</name>
    <name evidence="13" type="ORF">V0U35_12380</name>
</gene>
<dbReference type="NCBIfam" id="NF011202">
    <property type="entry name" value="PRK14608.1"/>
    <property type="match status" value="1"/>
</dbReference>
<comment type="catalytic activity">
    <reaction evidence="10">
        <text>4-CDP-2-C-methyl-D-erythritol + ATP = 4-CDP-2-C-methyl-D-erythritol 2-phosphate + ADP + H(+)</text>
        <dbReference type="Rhea" id="RHEA:18437"/>
        <dbReference type="ChEBI" id="CHEBI:15378"/>
        <dbReference type="ChEBI" id="CHEBI:30616"/>
        <dbReference type="ChEBI" id="CHEBI:57823"/>
        <dbReference type="ChEBI" id="CHEBI:57919"/>
        <dbReference type="ChEBI" id="CHEBI:456216"/>
        <dbReference type="EC" id="2.7.1.148"/>
    </reaction>
</comment>
<dbReference type="EMBL" id="JAZDRO010000005">
    <property type="protein sequence ID" value="MEE2567476.1"/>
    <property type="molecule type" value="Genomic_DNA"/>
</dbReference>
<comment type="function">
    <text evidence="10">Catalyzes the phosphorylation of the position 2 hydroxy group of 4-diphosphocytidyl-2C-methyl-D-erythritol.</text>
</comment>
<dbReference type="InterPro" id="IPR036554">
    <property type="entry name" value="GHMP_kinase_C_sf"/>
</dbReference>
<keyword evidence="5 10" id="KW-0547">Nucleotide-binding</keyword>
<sequence>MISQFAPAKVNLTLHAGPVRDDGYHPLDSLVVFADWGDHLAAVASDKLELTLSGEGAEQLEAEGNNLVLRAAEALRKAARLPVFAGAKLHLTKAIPMGAGLGGGSSDAAATLRALNRLWHLDWPLDRLIPVAAEIGSDVPACLHARPLRMTGRGEIIEALKVWPVLDAVLCLPGLQVPTGKVFAAFDTGEPTALPPPGDLPSAKTAKDALAVAAAGRNDLERAAISVEPRIGNVLAALNGAPAARLAGLSGSGSTCWALFDSRAQAKTAAEALAAAHPEWVFKPVRLAGTR</sequence>
<dbReference type="GO" id="GO:0050515">
    <property type="term" value="F:4-(cytidine 5'-diphospho)-2-C-methyl-D-erythritol kinase activity"/>
    <property type="evidence" value="ECO:0007669"/>
    <property type="project" value="UniProtKB-EC"/>
</dbReference>
<dbReference type="Gene3D" id="3.30.70.890">
    <property type="entry name" value="GHMP kinase, C-terminal domain"/>
    <property type="match status" value="1"/>
</dbReference>
<protein>
    <recommendedName>
        <fullName evidence="3 10">4-diphosphocytidyl-2-C-methyl-D-erythritol kinase</fullName>
        <shortName evidence="10">CMK</shortName>
        <ecNumber evidence="2 10">2.7.1.148</ecNumber>
    </recommendedName>
    <alternativeName>
        <fullName evidence="9 10">4-(cytidine-5'-diphospho)-2-C-methyl-D-erythritol kinase</fullName>
    </alternativeName>
</protein>
<keyword evidence="6 10" id="KW-0418">Kinase</keyword>
<comment type="pathway">
    <text evidence="10">Isoprenoid biosynthesis; isopentenyl diphosphate biosynthesis via DXP pathway; isopentenyl diphosphate from 1-deoxy-D-xylulose 5-phosphate: step 3/6.</text>
</comment>
<dbReference type="EC" id="2.7.1.148" evidence="2 10"/>